<evidence type="ECO:0000313" key="2">
    <source>
        <dbReference type="RefSeq" id="XP_010257370.1"/>
    </source>
</evidence>
<dbReference type="PANTHER" id="PTHR33984">
    <property type="entry name" value="OS02G0717600 PROTEIN"/>
    <property type="match status" value="1"/>
</dbReference>
<keyword evidence="1" id="KW-1185">Reference proteome</keyword>
<dbReference type="PANTHER" id="PTHR33984:SF2">
    <property type="entry name" value="OS02G0717600 PROTEIN"/>
    <property type="match status" value="1"/>
</dbReference>
<dbReference type="Proteomes" id="UP000189703">
    <property type="component" value="Unplaced"/>
</dbReference>
<dbReference type="AlphaFoldDB" id="A0A1U7ZST5"/>
<accession>A0A1U7ZST5</accession>
<dbReference type="FunCoup" id="A0A1U7ZST5">
    <property type="interactions" value="930"/>
</dbReference>
<name>A0A1U7ZST5_NELNU</name>
<proteinExistence type="predicted"/>
<evidence type="ECO:0000313" key="1">
    <source>
        <dbReference type="Proteomes" id="UP000189703"/>
    </source>
</evidence>
<dbReference type="GeneID" id="104597491"/>
<reference evidence="2" key="1">
    <citation type="submission" date="2025-08" db="UniProtKB">
        <authorList>
            <consortium name="RefSeq"/>
        </authorList>
    </citation>
    <scope>IDENTIFICATION</scope>
</reference>
<dbReference type="RefSeq" id="XP_010257370.1">
    <property type="nucleotide sequence ID" value="XM_010259068.2"/>
</dbReference>
<sequence>MTMDRNQGSENSEAAAKGVAVVAIDCLKGSSKADEWNGDMLQTGDIVEELKIGSLMWVRSPFKNGKQGVQKLLHDSFKKKETSIHVRIRRGRDEFVELQACIVPNEFAGKKQYMLRSIEDPNYAVGFVDRTESECFELQGSRSTRVVSALSRAQLQDGYVSYPWERRIQELLPVPNSSCFLSMLLLPKASDRVASRYNDLEDTLSRANSWLNASQASGVPIVFMNIQTESLLTKISGETASSTVNAGSLSDLSNLANVSLYGFEDYHGVDIGVVRAVRLWYAPIGGEFALEIKLKEGDTKLGFAISRTEEGFIYISSVMDAGEDVASTRSGLRDLYKEAMRASKLLVLSRVSNQKVLPWMVSSTGAIRCYDTISLSQKLSLHRHALKPILIHVFMWDRALACQSGGIGRFRANPTPVMPVPYEMELPRPTNESQILPLPPDVELPEGPELRIERDTAGELSFRFHDFSLSSNWV</sequence>
<dbReference type="OrthoDB" id="59661at2759"/>
<dbReference type="STRING" id="4432.A0A1U7ZST5"/>
<dbReference type="OMA" id="EWNGDML"/>
<gene>
    <name evidence="2" type="primary">LOC104597491</name>
</gene>
<protein>
    <submittedName>
        <fullName evidence="2">Uncharacterized protein LOC104597491</fullName>
    </submittedName>
</protein>
<dbReference type="eggNOG" id="ENOG502QV6U">
    <property type="taxonomic scope" value="Eukaryota"/>
</dbReference>
<organism evidence="1 2">
    <name type="scientific">Nelumbo nucifera</name>
    <name type="common">Sacred lotus</name>
    <dbReference type="NCBI Taxonomy" id="4432"/>
    <lineage>
        <taxon>Eukaryota</taxon>
        <taxon>Viridiplantae</taxon>
        <taxon>Streptophyta</taxon>
        <taxon>Embryophyta</taxon>
        <taxon>Tracheophyta</taxon>
        <taxon>Spermatophyta</taxon>
        <taxon>Magnoliopsida</taxon>
        <taxon>Proteales</taxon>
        <taxon>Nelumbonaceae</taxon>
        <taxon>Nelumbo</taxon>
    </lineage>
</organism>
<dbReference type="KEGG" id="nnu:104597491"/>